<dbReference type="Proteomes" id="UP000736787">
    <property type="component" value="Unassembled WGS sequence"/>
</dbReference>
<dbReference type="EMBL" id="RCMG01000511">
    <property type="protein sequence ID" value="KAG2852913.1"/>
    <property type="molecule type" value="Genomic_DNA"/>
</dbReference>
<sequence>MHSKVLAVLGLWVIPVILQAADARAPAEMAPHRQRGSFKDYPHKYDKDH</sequence>
<dbReference type="VEuPathDB" id="FungiDB:PC110_g14673"/>
<evidence type="ECO:0000313" key="6">
    <source>
        <dbReference type="EMBL" id="KAG2979868.1"/>
    </source>
</evidence>
<evidence type="ECO:0000256" key="1">
    <source>
        <dbReference type="SAM" id="MobiDB-lite"/>
    </source>
</evidence>
<dbReference type="EMBL" id="RCMV01000520">
    <property type="protein sequence ID" value="KAG3215963.1"/>
    <property type="molecule type" value="Genomic_DNA"/>
</dbReference>
<evidence type="ECO:0000256" key="2">
    <source>
        <dbReference type="SAM" id="SignalP"/>
    </source>
</evidence>
<reference evidence="3" key="2">
    <citation type="submission" date="2018-10" db="EMBL/GenBank/DDBJ databases">
        <title>Effector identification in a new, highly contiguous assembly of the strawberry crown rot pathogen Phytophthora cactorum.</title>
        <authorList>
            <person name="Armitage A.D."/>
            <person name="Nellist C.F."/>
            <person name="Bates H."/>
            <person name="Vickerstaff R.J."/>
            <person name="Harrison R.J."/>
        </authorList>
    </citation>
    <scope>NUCLEOTIDE SEQUENCE</scope>
    <source>
        <strain evidence="3">15-7</strain>
        <strain evidence="4">4032</strain>
        <strain evidence="5">4040</strain>
        <strain evidence="6">P415</strain>
        <strain evidence="7">P421</strain>
    </source>
</reference>
<evidence type="ECO:0000313" key="3">
    <source>
        <dbReference type="EMBL" id="KAG2852913.1"/>
    </source>
</evidence>
<evidence type="ECO:0000313" key="4">
    <source>
        <dbReference type="EMBL" id="KAG2906403.1"/>
    </source>
</evidence>
<dbReference type="EMBL" id="RCMK01000491">
    <property type="protein sequence ID" value="KAG2925776.1"/>
    <property type="molecule type" value="Genomic_DNA"/>
</dbReference>
<evidence type="ECO:0000313" key="9">
    <source>
        <dbReference type="Proteomes" id="UP000251314"/>
    </source>
</evidence>
<evidence type="ECO:0000313" key="5">
    <source>
        <dbReference type="EMBL" id="KAG2925776.1"/>
    </source>
</evidence>
<evidence type="ECO:0008006" key="10">
    <source>
        <dbReference type="Google" id="ProtNLM"/>
    </source>
</evidence>
<dbReference type="EMBL" id="RCMI01000540">
    <property type="protein sequence ID" value="KAG2906403.1"/>
    <property type="molecule type" value="Genomic_DNA"/>
</dbReference>
<evidence type="ECO:0000313" key="7">
    <source>
        <dbReference type="EMBL" id="KAG3215963.1"/>
    </source>
</evidence>
<proteinExistence type="predicted"/>
<comment type="caution">
    <text evidence="8">The sequence shown here is derived from an EMBL/GenBank/DDBJ whole genome shotgun (WGS) entry which is preliminary data.</text>
</comment>
<feature type="chain" id="PRO_5039985585" description="RxLR effector protein" evidence="2">
    <location>
        <begin position="24"/>
        <end position="49"/>
    </location>
</feature>
<accession>A0A329RWP4</accession>
<evidence type="ECO:0000313" key="8">
    <source>
        <dbReference type="EMBL" id="RAW28961.1"/>
    </source>
</evidence>
<feature type="signal peptide" evidence="2">
    <location>
        <begin position="1"/>
        <end position="23"/>
    </location>
</feature>
<dbReference type="Proteomes" id="UP000774804">
    <property type="component" value="Unassembled WGS sequence"/>
</dbReference>
<protein>
    <recommendedName>
        <fullName evidence="10">RxLR effector protein</fullName>
    </recommendedName>
</protein>
<gene>
    <name evidence="8" type="ORF">PC110_g14673</name>
    <name evidence="3" type="ORF">PC113_g14619</name>
    <name evidence="4" type="ORF">PC115_g14289</name>
    <name evidence="5" type="ORF">PC117_g15086</name>
    <name evidence="6" type="ORF">PC118_g11526</name>
    <name evidence="7" type="ORF">PC129_g13175</name>
</gene>
<dbReference type="EMBL" id="MJFZ01000457">
    <property type="protein sequence ID" value="RAW28961.1"/>
    <property type="molecule type" value="Genomic_DNA"/>
</dbReference>
<reference evidence="8 9" key="1">
    <citation type="submission" date="2018-01" db="EMBL/GenBank/DDBJ databases">
        <title>Draft genome of the strawberry crown rot pathogen Phytophthora cactorum.</title>
        <authorList>
            <person name="Armitage A.D."/>
            <person name="Lysoe E."/>
            <person name="Nellist C.F."/>
            <person name="Harrison R.J."/>
            <person name="Brurberg M.B."/>
        </authorList>
    </citation>
    <scope>NUCLEOTIDE SEQUENCE [LARGE SCALE GENOMIC DNA]</scope>
    <source>
        <strain evidence="8 9">10300</strain>
    </source>
</reference>
<dbReference type="Proteomes" id="UP000735874">
    <property type="component" value="Unassembled WGS sequence"/>
</dbReference>
<dbReference type="Proteomes" id="UP000760860">
    <property type="component" value="Unassembled WGS sequence"/>
</dbReference>
<dbReference type="Proteomes" id="UP000251314">
    <property type="component" value="Unassembled WGS sequence"/>
</dbReference>
<feature type="region of interest" description="Disordered" evidence="1">
    <location>
        <begin position="24"/>
        <end position="49"/>
    </location>
</feature>
<organism evidence="8 9">
    <name type="scientific">Phytophthora cactorum</name>
    <dbReference type="NCBI Taxonomy" id="29920"/>
    <lineage>
        <taxon>Eukaryota</taxon>
        <taxon>Sar</taxon>
        <taxon>Stramenopiles</taxon>
        <taxon>Oomycota</taxon>
        <taxon>Peronosporomycetes</taxon>
        <taxon>Peronosporales</taxon>
        <taxon>Peronosporaceae</taxon>
        <taxon>Phytophthora</taxon>
    </lineage>
</organism>
<name>A0A329RWP4_9STRA</name>
<keyword evidence="2" id="KW-0732">Signal</keyword>
<keyword evidence="9" id="KW-1185">Reference proteome</keyword>
<dbReference type="AlphaFoldDB" id="A0A329RWP4"/>
<dbReference type="EMBL" id="RCML01000351">
    <property type="protein sequence ID" value="KAG2979868.1"/>
    <property type="molecule type" value="Genomic_DNA"/>
</dbReference>
<dbReference type="Proteomes" id="UP000697107">
    <property type="component" value="Unassembled WGS sequence"/>
</dbReference>
<feature type="compositionally biased region" description="Basic and acidic residues" evidence="1">
    <location>
        <begin position="37"/>
        <end position="49"/>
    </location>
</feature>